<evidence type="ECO:0000256" key="1">
    <source>
        <dbReference type="SAM" id="MobiDB-lite"/>
    </source>
</evidence>
<sequence>MSLRNRAMRRRSRRSAPSEPTQGPTLGPPPAGESAEPAEAASVHEDDRCHWYYDGGVVCAPDGSQDFVTVTTDRAVFDELDAAGRACPDCVAMVHA</sequence>
<comment type="caution">
    <text evidence="2">The sequence shown here is derived from an EMBL/GenBank/DDBJ whole genome shotgun (WGS) entry which is preliminary data.</text>
</comment>
<feature type="compositionally biased region" description="Low complexity" evidence="1">
    <location>
        <begin position="32"/>
        <end position="41"/>
    </location>
</feature>
<dbReference type="Proteomes" id="UP001499882">
    <property type="component" value="Unassembled WGS sequence"/>
</dbReference>
<name>A0ABP8Z8L7_9ACTN</name>
<evidence type="ECO:0000313" key="2">
    <source>
        <dbReference type="EMBL" id="GAA4749558.1"/>
    </source>
</evidence>
<feature type="compositionally biased region" description="Basic residues" evidence="1">
    <location>
        <begin position="1"/>
        <end position="14"/>
    </location>
</feature>
<feature type="region of interest" description="Disordered" evidence="1">
    <location>
        <begin position="1"/>
        <end position="43"/>
    </location>
</feature>
<dbReference type="EMBL" id="BAABKN010000023">
    <property type="protein sequence ID" value="GAA4749558.1"/>
    <property type="molecule type" value="Genomic_DNA"/>
</dbReference>
<keyword evidence="3" id="KW-1185">Reference proteome</keyword>
<reference evidence="3" key="1">
    <citation type="journal article" date="2019" name="Int. J. Syst. Evol. Microbiol.">
        <title>The Global Catalogue of Microorganisms (GCM) 10K type strain sequencing project: providing services to taxonomists for standard genome sequencing and annotation.</title>
        <authorList>
            <consortium name="The Broad Institute Genomics Platform"/>
            <consortium name="The Broad Institute Genome Sequencing Center for Infectious Disease"/>
            <person name="Wu L."/>
            <person name="Ma J."/>
        </authorList>
    </citation>
    <scope>NUCLEOTIDE SEQUENCE [LARGE SCALE GENOMIC DNA]</scope>
    <source>
        <strain evidence="3">JCM 18532</strain>
    </source>
</reference>
<protein>
    <submittedName>
        <fullName evidence="2">Uncharacterized protein</fullName>
    </submittedName>
</protein>
<evidence type="ECO:0000313" key="3">
    <source>
        <dbReference type="Proteomes" id="UP001499882"/>
    </source>
</evidence>
<organism evidence="2 3">
    <name type="scientific">Nocardioides endophyticus</name>
    <dbReference type="NCBI Taxonomy" id="1353775"/>
    <lineage>
        <taxon>Bacteria</taxon>
        <taxon>Bacillati</taxon>
        <taxon>Actinomycetota</taxon>
        <taxon>Actinomycetes</taxon>
        <taxon>Propionibacteriales</taxon>
        <taxon>Nocardioidaceae</taxon>
        <taxon>Nocardioides</taxon>
    </lineage>
</organism>
<accession>A0ABP8Z8L7</accession>
<gene>
    <name evidence="2" type="ORF">GCM10023350_38360</name>
</gene>
<proteinExistence type="predicted"/>